<evidence type="ECO:0000256" key="2">
    <source>
        <dbReference type="SAM" id="SignalP"/>
    </source>
</evidence>
<evidence type="ECO:0000313" key="4">
    <source>
        <dbReference type="EMBL" id="EFM09705.1"/>
    </source>
</evidence>
<name>E0IC19_9BACL</name>
<dbReference type="SMART" id="SM00909">
    <property type="entry name" value="Germane"/>
    <property type="match status" value="1"/>
</dbReference>
<dbReference type="OrthoDB" id="1954033at2"/>
<keyword evidence="4" id="KW-0449">Lipoprotein</keyword>
<dbReference type="EMBL" id="AEDD01000009">
    <property type="protein sequence ID" value="EFM09705.1"/>
    <property type="molecule type" value="Genomic_DNA"/>
</dbReference>
<dbReference type="AlphaFoldDB" id="E0IC19"/>
<organism evidence="4 5">
    <name type="scientific">Paenibacillus curdlanolyticus YK9</name>
    <dbReference type="NCBI Taxonomy" id="717606"/>
    <lineage>
        <taxon>Bacteria</taxon>
        <taxon>Bacillati</taxon>
        <taxon>Bacillota</taxon>
        <taxon>Bacilli</taxon>
        <taxon>Bacillales</taxon>
        <taxon>Paenibacillaceae</taxon>
        <taxon>Paenibacillus</taxon>
    </lineage>
</organism>
<evidence type="ECO:0000259" key="3">
    <source>
        <dbReference type="SMART" id="SM00909"/>
    </source>
</evidence>
<reference evidence="4 5" key="1">
    <citation type="submission" date="2010-07" db="EMBL/GenBank/DDBJ databases">
        <title>The draft genome of Paenibacillus curdlanolyticus YK9.</title>
        <authorList>
            <consortium name="US DOE Joint Genome Institute (JGI-PGF)"/>
            <person name="Lucas S."/>
            <person name="Copeland A."/>
            <person name="Lapidus A."/>
            <person name="Cheng J.-F."/>
            <person name="Bruce D."/>
            <person name="Goodwin L."/>
            <person name="Pitluck S."/>
            <person name="Land M.L."/>
            <person name="Hauser L."/>
            <person name="Chang Y.-J."/>
            <person name="Jeffries C."/>
            <person name="Anderson I.J."/>
            <person name="Johnson E."/>
            <person name="Loganathan U."/>
            <person name="Mulhopadhyay B."/>
            <person name="Kyrpides N."/>
            <person name="Woyke T.J."/>
        </authorList>
    </citation>
    <scope>NUCLEOTIDE SEQUENCE [LARGE SCALE GENOMIC DNA]</scope>
    <source>
        <strain evidence="4 5">YK9</strain>
    </source>
</reference>
<gene>
    <name evidence="4" type="ORF">PaecuDRAFT_3208</name>
</gene>
<feature type="region of interest" description="Disordered" evidence="1">
    <location>
        <begin position="28"/>
        <end position="55"/>
    </location>
</feature>
<proteinExistence type="predicted"/>
<feature type="signal peptide" evidence="2">
    <location>
        <begin position="1"/>
        <end position="26"/>
    </location>
</feature>
<evidence type="ECO:0000256" key="1">
    <source>
        <dbReference type="SAM" id="MobiDB-lite"/>
    </source>
</evidence>
<sequence length="183" mass="19573">MAQMHRKAGLLITGVLVLALTAGCGANGKSSGAAPSDGGQQKQEQTQASNDSNDAKKQTIQVYYSDNDLTVLVEQSRDITYNTDSEKITAALQALQSDAEGNAVSLWNKAEFLSAELKDSKVTIDIHFPEGSRLGAPGEVMALEALKKTLFQFNEVGSIEILVDGETVDSLMGHEELPHPIVK</sequence>
<feature type="domain" description="GerMN" evidence="3">
    <location>
        <begin position="88"/>
        <end position="172"/>
    </location>
</feature>
<dbReference type="STRING" id="717606.PaecuDRAFT_3208"/>
<dbReference type="PROSITE" id="PS51257">
    <property type="entry name" value="PROKAR_LIPOPROTEIN"/>
    <property type="match status" value="1"/>
</dbReference>
<evidence type="ECO:0000313" key="5">
    <source>
        <dbReference type="Proteomes" id="UP000005387"/>
    </source>
</evidence>
<keyword evidence="5" id="KW-1185">Reference proteome</keyword>
<feature type="chain" id="PRO_5038506721" evidence="2">
    <location>
        <begin position="27"/>
        <end position="183"/>
    </location>
</feature>
<keyword evidence="2" id="KW-0732">Signal</keyword>
<dbReference type="RefSeq" id="WP_006039196.1">
    <property type="nucleotide sequence ID" value="NZ_AEDD01000009.1"/>
</dbReference>
<dbReference type="Proteomes" id="UP000005387">
    <property type="component" value="Unassembled WGS sequence"/>
</dbReference>
<protein>
    <submittedName>
        <fullName evidence="4">Lipoprotein LpqB, GerMN domain</fullName>
    </submittedName>
</protein>
<dbReference type="Pfam" id="PF10646">
    <property type="entry name" value="Germane"/>
    <property type="match status" value="1"/>
</dbReference>
<accession>E0IC19</accession>
<dbReference type="InterPro" id="IPR019606">
    <property type="entry name" value="GerMN"/>
</dbReference>
<feature type="compositionally biased region" description="Polar residues" evidence="1">
    <location>
        <begin position="38"/>
        <end position="55"/>
    </location>
</feature>
<dbReference type="eggNOG" id="COG5401">
    <property type="taxonomic scope" value="Bacteria"/>
</dbReference>